<dbReference type="AlphaFoldDB" id="A0A844G3R6"/>
<feature type="domain" description="Glycosyltransferase 2-like" evidence="1">
    <location>
        <begin position="42"/>
        <end position="167"/>
    </location>
</feature>
<sequence length="316" mass="35862">MRITQIPACNRRTGIEKYGGRMYIPRRNRQAARKTTEPQMISIVIPSRNNEKRIGRTLAGIFAQNRRDFEVLSCDDNSADRTPAILDYYPEIRRFRMPEGEHLPGEILNRVLPECRGDIVVVNHADACPLDADYLNELLKPLGAPGTAAAFAQQESRPDAPFEVWCDTMRRFSSGTPEFSFAGAAVRRELFDRIPVGASLPLAVAPEWARRAEEAGARIVYAPAARIEYSRPVNWSNLWDWNRLLGRCRAIALGELFPFRSFLRRFLRDTLADLRAVRDGRCYSALPGIVPWRFVQHYAYYRGNRAAAGNEGKTSC</sequence>
<dbReference type="GO" id="GO:0016740">
    <property type="term" value="F:transferase activity"/>
    <property type="evidence" value="ECO:0007669"/>
    <property type="project" value="UniProtKB-KW"/>
</dbReference>
<dbReference type="InterPro" id="IPR050834">
    <property type="entry name" value="Glycosyltransf_2"/>
</dbReference>
<dbReference type="EMBL" id="VUNS01000014">
    <property type="protein sequence ID" value="MST97996.1"/>
    <property type="molecule type" value="Genomic_DNA"/>
</dbReference>
<proteinExistence type="predicted"/>
<reference evidence="2 3" key="1">
    <citation type="submission" date="2019-08" db="EMBL/GenBank/DDBJ databases">
        <title>In-depth cultivation of the pig gut microbiome towards novel bacterial diversity and tailored functional studies.</title>
        <authorList>
            <person name="Wylensek D."/>
            <person name="Hitch T.C.A."/>
            <person name="Clavel T."/>
        </authorList>
    </citation>
    <scope>NUCLEOTIDE SEQUENCE [LARGE SCALE GENOMIC DNA]</scope>
    <source>
        <strain evidence="2 3">BBE-744-WT-12</strain>
    </source>
</reference>
<dbReference type="InterPro" id="IPR001173">
    <property type="entry name" value="Glyco_trans_2-like"/>
</dbReference>
<protein>
    <submittedName>
        <fullName evidence="2">Glycosyltransferase family 2 protein</fullName>
    </submittedName>
</protein>
<dbReference type="Gene3D" id="3.90.550.10">
    <property type="entry name" value="Spore Coat Polysaccharide Biosynthesis Protein SpsA, Chain A"/>
    <property type="match status" value="1"/>
</dbReference>
<dbReference type="Pfam" id="PF00535">
    <property type="entry name" value="Glycos_transf_2"/>
    <property type="match status" value="1"/>
</dbReference>
<dbReference type="PANTHER" id="PTHR43685">
    <property type="entry name" value="GLYCOSYLTRANSFERASE"/>
    <property type="match status" value="1"/>
</dbReference>
<dbReference type="CDD" id="cd00761">
    <property type="entry name" value="Glyco_tranf_GTA_type"/>
    <property type="match status" value="1"/>
</dbReference>
<evidence type="ECO:0000259" key="1">
    <source>
        <dbReference type="Pfam" id="PF00535"/>
    </source>
</evidence>
<dbReference type="InterPro" id="IPR029044">
    <property type="entry name" value="Nucleotide-diphossugar_trans"/>
</dbReference>
<name>A0A844G3R6_9BACT</name>
<comment type="caution">
    <text evidence="2">The sequence shown here is derived from an EMBL/GenBank/DDBJ whole genome shotgun (WGS) entry which is preliminary data.</text>
</comment>
<organism evidence="2 3">
    <name type="scientific">Victivallis lenta</name>
    <dbReference type="NCBI Taxonomy" id="2606640"/>
    <lineage>
        <taxon>Bacteria</taxon>
        <taxon>Pseudomonadati</taxon>
        <taxon>Lentisphaerota</taxon>
        <taxon>Lentisphaeria</taxon>
        <taxon>Victivallales</taxon>
        <taxon>Victivallaceae</taxon>
        <taxon>Victivallis</taxon>
    </lineage>
</organism>
<evidence type="ECO:0000313" key="3">
    <source>
        <dbReference type="Proteomes" id="UP000435649"/>
    </source>
</evidence>
<dbReference type="SUPFAM" id="SSF53448">
    <property type="entry name" value="Nucleotide-diphospho-sugar transferases"/>
    <property type="match status" value="1"/>
</dbReference>
<dbReference type="Proteomes" id="UP000435649">
    <property type="component" value="Unassembled WGS sequence"/>
</dbReference>
<gene>
    <name evidence="2" type="ORF">FYJ85_13195</name>
</gene>
<accession>A0A844G3R6</accession>
<keyword evidence="3" id="KW-1185">Reference proteome</keyword>
<keyword evidence="2" id="KW-0808">Transferase</keyword>
<evidence type="ECO:0000313" key="2">
    <source>
        <dbReference type="EMBL" id="MST97996.1"/>
    </source>
</evidence>
<dbReference type="PANTHER" id="PTHR43685:SF3">
    <property type="entry name" value="SLR2126 PROTEIN"/>
    <property type="match status" value="1"/>
</dbReference>